<keyword evidence="2" id="KW-0456">Lyase</keyword>
<evidence type="ECO:0000256" key="3">
    <source>
        <dbReference type="PIRSR" id="PIRSR617939-1"/>
    </source>
</evidence>
<evidence type="ECO:0000256" key="4">
    <source>
        <dbReference type="PIRSR" id="PIRSR617939-2"/>
    </source>
</evidence>
<feature type="transmembrane region" description="Helical" evidence="5">
    <location>
        <begin position="184"/>
        <end position="201"/>
    </location>
</feature>
<evidence type="ECO:0000313" key="6">
    <source>
        <dbReference type="EMBL" id="QDZ18109.1"/>
    </source>
</evidence>
<dbReference type="GO" id="GO:0003839">
    <property type="term" value="F:gamma-glutamylcyclotransferase activity"/>
    <property type="evidence" value="ECO:0007669"/>
    <property type="project" value="UniProtKB-EC"/>
</dbReference>
<dbReference type="InterPro" id="IPR017939">
    <property type="entry name" value="G-Glutamylcylcotransferase"/>
</dbReference>
<dbReference type="Pfam" id="PF13772">
    <property type="entry name" value="AIG2_2"/>
    <property type="match status" value="1"/>
</dbReference>
<dbReference type="InterPro" id="IPR036568">
    <property type="entry name" value="GGCT-like_sf"/>
</dbReference>
<sequence>MEGTRRAYFAYGAMLSPETCKRRGIAAKKATRVKLNDHCLCFDHRAGYGNLVEIGVDGQGKAKNFPSDQVHGVVYELSQREWEALVRAEVGYRVIEVEVEPYEAEGSREKVIKASAFVSQEELRIQAEEPTDPLPTARYLSLIQSGAAFHKLDQDYLEFLDSLQGVQTVPRVNFDTKRDRSTRAVFAILVLSSLVASALASKKLHV</sequence>
<keyword evidence="5" id="KW-0812">Transmembrane</keyword>
<keyword evidence="5" id="KW-0472">Membrane</keyword>
<dbReference type="PANTHER" id="PTHR12935">
    <property type="entry name" value="GAMMA-GLUTAMYLCYCLOTRANSFERASE"/>
    <property type="match status" value="1"/>
</dbReference>
<dbReference type="AlphaFoldDB" id="A0A5B8MCJ9"/>
<dbReference type="Proteomes" id="UP000316726">
    <property type="component" value="Chromosome 1"/>
</dbReference>
<dbReference type="PANTHER" id="PTHR12935:SF0">
    <property type="entry name" value="GAMMA-GLUTAMYLCYCLOTRANSFERASE"/>
    <property type="match status" value="1"/>
</dbReference>
<dbReference type="EMBL" id="CP031034">
    <property type="protein sequence ID" value="QDZ18109.1"/>
    <property type="molecule type" value="Genomic_DNA"/>
</dbReference>
<name>A0A5B8MCJ9_9CHLO</name>
<dbReference type="CDD" id="cd06661">
    <property type="entry name" value="GGCT_like"/>
    <property type="match status" value="1"/>
</dbReference>
<organism evidence="6 7">
    <name type="scientific">Chloropicon primus</name>
    <dbReference type="NCBI Taxonomy" id="1764295"/>
    <lineage>
        <taxon>Eukaryota</taxon>
        <taxon>Viridiplantae</taxon>
        <taxon>Chlorophyta</taxon>
        <taxon>Chloropicophyceae</taxon>
        <taxon>Chloropicales</taxon>
        <taxon>Chloropicaceae</taxon>
        <taxon>Chloropicon</taxon>
    </lineage>
</organism>
<feature type="binding site" evidence="4">
    <location>
        <position position="139"/>
    </location>
    <ligand>
        <name>substrate</name>
    </ligand>
</feature>
<evidence type="ECO:0000313" key="7">
    <source>
        <dbReference type="Proteomes" id="UP000316726"/>
    </source>
</evidence>
<accession>A0A5B8MCJ9</accession>
<evidence type="ECO:0000256" key="5">
    <source>
        <dbReference type="SAM" id="Phobius"/>
    </source>
</evidence>
<dbReference type="SUPFAM" id="SSF110857">
    <property type="entry name" value="Gamma-glutamyl cyclotransferase-like"/>
    <property type="match status" value="1"/>
</dbReference>
<dbReference type="OrthoDB" id="2017317at2759"/>
<dbReference type="InterPro" id="IPR013024">
    <property type="entry name" value="GGCT-like"/>
</dbReference>
<feature type="active site" description="Proton acceptor" evidence="3">
    <location>
        <position position="89"/>
    </location>
</feature>
<evidence type="ECO:0000256" key="1">
    <source>
        <dbReference type="ARBA" id="ARBA00012346"/>
    </source>
</evidence>
<evidence type="ECO:0000256" key="2">
    <source>
        <dbReference type="ARBA" id="ARBA00023239"/>
    </source>
</evidence>
<proteinExistence type="predicted"/>
<keyword evidence="5" id="KW-1133">Transmembrane helix</keyword>
<dbReference type="Gene3D" id="3.10.490.10">
    <property type="entry name" value="Gamma-glutamyl cyclotransferase-like"/>
    <property type="match status" value="1"/>
</dbReference>
<dbReference type="EC" id="4.3.2.9" evidence="1"/>
<reference evidence="6 7" key="1">
    <citation type="submission" date="2018-07" db="EMBL/GenBank/DDBJ databases">
        <title>The complete nuclear genome of the prasinophyte Chloropicon primus (CCMP1205).</title>
        <authorList>
            <person name="Pombert J.-F."/>
            <person name="Otis C."/>
            <person name="Turmel M."/>
            <person name="Lemieux C."/>
        </authorList>
    </citation>
    <scope>NUCLEOTIDE SEQUENCE [LARGE SCALE GENOMIC DNA]</scope>
    <source>
        <strain evidence="6 7">CCMP1205</strain>
    </source>
</reference>
<protein>
    <recommendedName>
        <fullName evidence="1">gamma-glutamylcyclotransferase</fullName>
        <ecNumber evidence="1">4.3.2.9</ecNumber>
    </recommendedName>
</protein>
<keyword evidence="7" id="KW-1185">Reference proteome</keyword>
<gene>
    <name evidence="6" type="ORF">A3770_01p06270</name>
</gene>